<keyword evidence="7" id="KW-0539">Nucleus</keyword>
<proteinExistence type="inferred from homology"/>
<dbReference type="GO" id="GO:0005634">
    <property type="term" value="C:nucleus"/>
    <property type="evidence" value="ECO:0007669"/>
    <property type="project" value="UniProtKB-SubCell"/>
</dbReference>
<dbReference type="AlphaFoldDB" id="A0A6A3IKD9"/>
<evidence type="ECO:0000256" key="2">
    <source>
        <dbReference type="ARBA" id="ARBA00004123"/>
    </source>
</evidence>
<evidence type="ECO:0000256" key="4">
    <source>
        <dbReference type="ARBA" id="ARBA00022722"/>
    </source>
</evidence>
<dbReference type="GO" id="GO:0004518">
    <property type="term" value="F:nuclease activity"/>
    <property type="evidence" value="ECO:0007669"/>
    <property type="project" value="UniProtKB-KW"/>
</dbReference>
<dbReference type="GO" id="GO:0016787">
    <property type="term" value="F:hydrolase activity"/>
    <property type="evidence" value="ECO:0007669"/>
    <property type="project" value="UniProtKB-KW"/>
</dbReference>
<evidence type="ECO:0000256" key="7">
    <source>
        <dbReference type="ARBA" id="ARBA00023242"/>
    </source>
</evidence>
<comment type="caution">
    <text evidence="9">The sequence shown here is derived from an EMBL/GenBank/DDBJ whole genome shotgun (WGS) entry which is preliminary data.</text>
</comment>
<dbReference type="Proteomes" id="UP000429607">
    <property type="component" value="Unassembled WGS sequence"/>
</dbReference>
<keyword evidence="4" id="KW-0540">Nuclease</keyword>
<protein>
    <recommendedName>
        <fullName evidence="8">DDE Tnp4 domain-containing protein</fullName>
    </recommendedName>
</protein>
<reference evidence="9 10" key="1">
    <citation type="submission" date="2018-09" db="EMBL/GenBank/DDBJ databases">
        <title>Genomic investigation of the strawberry pathogen Phytophthora fragariae indicates pathogenicity is determined by transcriptional variation in three key races.</title>
        <authorList>
            <person name="Adams T.M."/>
            <person name="Armitage A.D."/>
            <person name="Sobczyk M.K."/>
            <person name="Bates H.J."/>
            <person name="Dunwell J.M."/>
            <person name="Nellist C.F."/>
            <person name="Harrison R.J."/>
        </authorList>
    </citation>
    <scope>NUCLEOTIDE SEQUENCE [LARGE SCALE GENOMIC DNA]</scope>
    <source>
        <strain evidence="9 10">SCRP249</strain>
    </source>
</reference>
<sequence>MDRNALIAVVAGVCMSAAVVAAIDKRSIRAPPSGRSTFSNTTFEQAMDAKQTDWFHKKLRCDKKSFLRIYKVLHAAWGRKPGANSKTKLIKRIALTMIYLSQGGTMDQAASTLGISRPRAVVYINEMLDVLKKLASRYIAMPTPDELPAIEAGFEAKAGFPDVIGAVDGTLVAIPRPRDFEGWYCRKGFPAVNVQAVVDDRGYFRSISIRAGSNNDQSLWNGSGIKKRISSCVPPGKHLLTDAGYKIWGHLLTPFPEVDAVGDNRLRLYNWIHSRTRITVECAFGRLKNRFRLLLGKLEQKTSGRICKVILGCIVLHNLLILVKDPVNVNGTDPLLVEERPAIDEDFNDLERPLSNMQGLAKREDLADAFLGSA</sequence>
<dbReference type="InterPro" id="IPR027806">
    <property type="entry name" value="HARBI1_dom"/>
</dbReference>
<dbReference type="PANTHER" id="PTHR22930:SF85">
    <property type="entry name" value="GH03217P-RELATED"/>
    <property type="match status" value="1"/>
</dbReference>
<evidence type="ECO:0000313" key="10">
    <source>
        <dbReference type="Proteomes" id="UP000429607"/>
    </source>
</evidence>
<evidence type="ECO:0000256" key="5">
    <source>
        <dbReference type="ARBA" id="ARBA00022723"/>
    </source>
</evidence>
<dbReference type="InterPro" id="IPR045249">
    <property type="entry name" value="HARBI1-like"/>
</dbReference>
<dbReference type="GO" id="GO:0046872">
    <property type="term" value="F:metal ion binding"/>
    <property type="evidence" value="ECO:0007669"/>
    <property type="project" value="UniProtKB-KW"/>
</dbReference>
<dbReference type="Pfam" id="PF13359">
    <property type="entry name" value="DDE_Tnp_4"/>
    <property type="match status" value="1"/>
</dbReference>
<comment type="subcellular location">
    <subcellularLocation>
        <location evidence="2">Nucleus</location>
    </subcellularLocation>
</comment>
<keyword evidence="6" id="KW-0378">Hydrolase</keyword>
<dbReference type="PANTHER" id="PTHR22930">
    <property type="match status" value="1"/>
</dbReference>
<dbReference type="EMBL" id="QXFV01002863">
    <property type="protein sequence ID" value="KAE8982497.1"/>
    <property type="molecule type" value="Genomic_DNA"/>
</dbReference>
<evidence type="ECO:0000256" key="1">
    <source>
        <dbReference type="ARBA" id="ARBA00001968"/>
    </source>
</evidence>
<comment type="similarity">
    <text evidence="3">Belongs to the HARBI1 family.</text>
</comment>
<organism evidence="9 10">
    <name type="scientific">Phytophthora rubi</name>
    <dbReference type="NCBI Taxonomy" id="129364"/>
    <lineage>
        <taxon>Eukaryota</taxon>
        <taxon>Sar</taxon>
        <taxon>Stramenopiles</taxon>
        <taxon>Oomycota</taxon>
        <taxon>Peronosporomycetes</taxon>
        <taxon>Peronosporales</taxon>
        <taxon>Peronosporaceae</taxon>
        <taxon>Phytophthora</taxon>
    </lineage>
</organism>
<evidence type="ECO:0000259" key="8">
    <source>
        <dbReference type="Pfam" id="PF13359"/>
    </source>
</evidence>
<comment type="cofactor">
    <cofactor evidence="1">
        <name>a divalent metal cation</name>
        <dbReference type="ChEBI" id="CHEBI:60240"/>
    </cofactor>
</comment>
<evidence type="ECO:0000256" key="3">
    <source>
        <dbReference type="ARBA" id="ARBA00006958"/>
    </source>
</evidence>
<accession>A0A6A3IKD9</accession>
<evidence type="ECO:0000256" key="6">
    <source>
        <dbReference type="ARBA" id="ARBA00022801"/>
    </source>
</evidence>
<keyword evidence="5" id="KW-0479">Metal-binding</keyword>
<evidence type="ECO:0000313" key="9">
    <source>
        <dbReference type="EMBL" id="KAE8982497.1"/>
    </source>
</evidence>
<feature type="domain" description="DDE Tnp4" evidence="8">
    <location>
        <begin position="167"/>
        <end position="318"/>
    </location>
</feature>
<gene>
    <name evidence="9" type="ORF">PR001_g23709</name>
</gene>
<name>A0A6A3IKD9_9STRA</name>